<proteinExistence type="predicted"/>
<dbReference type="Proteomes" id="UP000356253">
    <property type="component" value="Unassembled WGS sequence"/>
</dbReference>
<accession>A0AC61YAF5</accession>
<comment type="caution">
    <text evidence="1">The sequence shown here is derived from an EMBL/GenBank/DDBJ whole genome shotgun (WGS) entry which is preliminary data.</text>
</comment>
<organism evidence="1 2">
    <name type="scientific">Mesonia oceanica</name>
    <dbReference type="NCBI Taxonomy" id="2687242"/>
    <lineage>
        <taxon>Bacteria</taxon>
        <taxon>Pseudomonadati</taxon>
        <taxon>Bacteroidota</taxon>
        <taxon>Flavobacteriia</taxon>
        <taxon>Flavobacteriales</taxon>
        <taxon>Flavobacteriaceae</taxon>
        <taxon>Mesonia</taxon>
    </lineage>
</organism>
<sequence length="2167" mass="250365">MKKFYLVSVLFLMLSQTNFAQQKFDKWWNEVEELELLGKSMSAFEKAQKIKQKAHRKENPQQFLKAFLYVAKYKLILKKDGQEEVYQDYLEEIEQQNSPTQQILYSYLAESLNDYYKENRYRIRQRTKIDSTGSDFFTWSEADFKKNIYKYYEQSLTDENELIKTPLKDFTEVLNYGENYNQYQSTLYDLLAKRYIDFLRNNTYNPFSKKTHYLNNKGLFETPEDFVKIDLSHIEDGTNKIRILETYQKLTLLHLQQKDSLSVLITTLERLGYVKQQGSYTNSKELYEKALQNLLENVNSDNEKAWVRYKLAEFYYKNADKYKTPDYLNKSLSYIEEIKNKIPNSYPGKEALKIENAITSSQITIKTKQKPLPNRKFRALVEFKNTDSLYLKVYKTPSIFIDLYNSRLKDSIVKDLYENAEVFQQQEFQLPKIENHFSYSTELLLDELPVGNYILLFSIHQNPDLEKEIYQFQQLKITDLSYTQFDFFENQQLYITNRTTGKPLNNVEVILDERPSKIYTSDENGLLKIRYSSLKNYYQKDISLFYKGDTLKSTIRFRNNSHHNRNSKKDPQIRSHLFTDRSIYRPGQTIYFKGILSFQSESKVLPNEMVLIELHDTNHELVDSLSITTNQFGSVQGEFKIPKNVLSGNFKISLDENFKVSSPHFNTYFKKTDKNIQVEEYKRPKFEVEFKPIDATYVLNDSIQLKGKANAFFGGNLTNAKVSYTVDRISNYNYRYYYPYANHSSERLTTGETTTDNKGNFKINFKAIPDEDIDSEKNPVFSYQINATVTDVNGETHTAQQTIRAGYHATEIKIQSPYETIVGKNQKLKISARDLNNLASQAEGELKIFKYIQPERILADRGWQAPDIQQIPREEFINYFPYTPYDSLDLEKNWPKKLISTIPLKIDSIATINIDDYKNELKTGYYHLEFKGKGKLGYSIEAQKKLNIINPKDGLDQLDKEFITYTYELEKTNGKQKVIVNFTTPLDSLPILLNIAFDDKLVEQKSIQLTRGENSFSYFIPKDTDNVYLEYTFNQLGYYYTNNESIHVPQPTEINKNLEFEIISFKNKLEPGSQETWQLKVIDHNKKAANAEVLASMYDASLDEFVSHDWQTQLYKKPYYYKGNGLPNSSIGINNFHTTNFYKSNSYFPFYYGNHFTYTSFKNFGYSFTNSFNSNKIYLRSLVKETEKKDGYVSGTIKDDTGLPLPAANVVIKGTSTGTQTDFDGNYTIEANPNDILIISAIGHRTIERKANQAGLIIMQEDVSTLEEVVVTGFDNVDKRLFTGANSTINAVANVTATLEGKAAGVNVTGTFGASPKITIRGASSIYGENKPLIVIDGKVIEESSNINFNDLSAGEFSIEGINAKDIASINIIKDSAATALYGARALNGVVIITTKAAEEELQQVETRTNLKETAFFFPQLKTNKKGEVIFEFESPEALTRWNFQAFAHDKNLHQAKLNLTTITQKDLNIIPNFPRFFRSKDTVIISAKVNNLSKKTLHGMIQLEFTDEVTQEKITLVTDKNRVKNFSISPKGNSEVSWTLAIPEGLSAARYRIVAKAGNFSDGEENIIPVLSNRVFITETLPIWVNPNQKKSVTFNNLKNNTSKTLENHQLVFEYTSNPAWTSLQALPYLIEYPYDCAEQTFSKMYANYLTTVLLEKNPEIKKTLQQWKNHKTELSAFNTNEELKQIVLQETPWLKDTESKKEQQKRLAQLLAVNETKTRTQQALNKLSNLQLSSGAFPWFIGGRANPYISLHILKGMGRLLSISPELEENDTFDDITTDLLIYLDDEFLKRKFTNGDLKFSTDEINYVYARSFFYGFKYQKFENFKEKLLEDLEKNWISLPIQSQMTLAVIAHRYNKHKLATTILESLKENAVIDSEYGMYWKEVVNSRYWYNAPIATQALAIEAFAEINKDQEAINQLKTWLLRNKKTEAWSSTKATTEAVYALLIQGNKEYLNAEAPIIKIGNQKLDIKSDQKTGYIKTSFPAKEISKDMATVEIKNNSDSPQYGAYYWQYFEESDQVEANHQQELLIEKKLFKKVENDSGSKLIPIEKTSLKIGDLVTVRLVIKAKEDFSFMHLKDMRAAGLEPVDVLSEYKWQDGLGYYQSTKDVATHFFFDEIKKGTYVFEYHLRVNNPGNFSNGFTQLQSMYAPEFKVQTEGSRVKLKE</sequence>
<evidence type="ECO:0000313" key="2">
    <source>
        <dbReference type="Proteomes" id="UP000356253"/>
    </source>
</evidence>
<dbReference type="EMBL" id="CABVMM010000011">
    <property type="protein sequence ID" value="VVV01492.1"/>
    <property type="molecule type" value="Genomic_DNA"/>
</dbReference>
<keyword evidence="1" id="KW-0675">Receptor</keyword>
<reference evidence="1" key="1">
    <citation type="submission" date="2019-09" db="EMBL/GenBank/DDBJ databases">
        <authorList>
            <person name="Rodrigo-Torres L."/>
            <person name="Arahal R. D."/>
            <person name="Lucena T."/>
        </authorList>
    </citation>
    <scope>NUCLEOTIDE SEQUENCE</scope>
    <source>
        <strain evidence="1">ISS653</strain>
    </source>
</reference>
<protein>
    <submittedName>
        <fullName evidence="1">TonB-dependent receptor SusC</fullName>
    </submittedName>
</protein>
<keyword evidence="2" id="KW-1185">Reference proteome</keyword>
<gene>
    <name evidence="1" type="primary">susC_19</name>
    <name evidence="1" type="ORF">FVB9532_02784</name>
</gene>
<evidence type="ECO:0000313" key="1">
    <source>
        <dbReference type="EMBL" id="VVV01492.1"/>
    </source>
</evidence>
<name>A0AC61YAF5_9FLAO</name>